<evidence type="ECO:0000256" key="2">
    <source>
        <dbReference type="PROSITE-ProRule" id="PRU00376"/>
    </source>
</evidence>
<comment type="caution">
    <text evidence="5">The sequence shown here is derived from an EMBL/GenBank/DDBJ whole genome shotgun (WGS) entry which is preliminary data.</text>
</comment>
<comment type="subcellular location">
    <subcellularLocation>
        <location evidence="2">Nucleus</location>
    </subcellularLocation>
</comment>
<organism evidence="5 6">
    <name type="scientific">Knufia peltigerae</name>
    <dbReference type="NCBI Taxonomy" id="1002370"/>
    <lineage>
        <taxon>Eukaryota</taxon>
        <taxon>Fungi</taxon>
        <taxon>Dikarya</taxon>
        <taxon>Ascomycota</taxon>
        <taxon>Pezizomycotina</taxon>
        <taxon>Eurotiomycetes</taxon>
        <taxon>Chaetothyriomycetidae</taxon>
        <taxon>Chaetothyriales</taxon>
        <taxon>Trichomeriaceae</taxon>
        <taxon>Knufia</taxon>
    </lineage>
</organism>
<protein>
    <submittedName>
        <fullName evidence="5">Transcription factor TFIIF complex subunit Tfg3</fullName>
    </submittedName>
</protein>
<dbReference type="Proteomes" id="UP001172681">
    <property type="component" value="Unassembled WGS sequence"/>
</dbReference>
<reference evidence="5" key="1">
    <citation type="submission" date="2022-10" db="EMBL/GenBank/DDBJ databases">
        <title>Culturing micro-colonial fungi from biological soil crusts in the Mojave desert and describing Neophaeococcomyces mojavensis, and introducing the new genera and species Taxawa tesnikishii.</title>
        <authorList>
            <person name="Kurbessoian T."/>
            <person name="Stajich J.E."/>
        </authorList>
    </citation>
    <scope>NUCLEOTIDE SEQUENCE</scope>
    <source>
        <strain evidence="5">TK_35</strain>
    </source>
</reference>
<dbReference type="PIRSF" id="PIRSF016551">
    <property type="entry name" value="SAS5/TFIID_14"/>
    <property type="match status" value="1"/>
</dbReference>
<evidence type="ECO:0000313" key="5">
    <source>
        <dbReference type="EMBL" id="KAJ9639020.1"/>
    </source>
</evidence>
<feature type="region of interest" description="Disordered" evidence="3">
    <location>
        <begin position="134"/>
        <end position="174"/>
    </location>
</feature>
<gene>
    <name evidence="5" type="primary">tfg3</name>
    <name evidence="5" type="ORF">H2204_003928</name>
</gene>
<dbReference type="EMBL" id="JAPDRN010000019">
    <property type="protein sequence ID" value="KAJ9639020.1"/>
    <property type="molecule type" value="Genomic_DNA"/>
</dbReference>
<feature type="domain" description="YEATS" evidence="4">
    <location>
        <begin position="1"/>
        <end position="135"/>
    </location>
</feature>
<sequence>MPDIKRSIKIITEQKIIPGADSGVAGFPLRHWSMRIVLLHADTKQELDADIFESVTYVLHESFGDKMRQTYKKPPFRVAEDGWGEFELVIELKDLGGKTHSITHDLNFANPHYETKQIITFKNPKGALLEALRTSGSIPGDPAANGADASSKKRTSEIGATGTQKKKKGGDGKAIDMDKLADGLQRLSEDALLHVVQMVHDHKSEDSWMRNDVERMCLPSLQLGFMITDAVSRLEGEFHVDLYTLPENLIKMLWDYTTEMNAISTSA</sequence>
<dbReference type="GO" id="GO:0000785">
    <property type="term" value="C:chromatin"/>
    <property type="evidence" value="ECO:0007669"/>
    <property type="project" value="UniProtKB-ARBA"/>
</dbReference>
<keyword evidence="6" id="KW-1185">Reference proteome</keyword>
<dbReference type="GO" id="GO:0006355">
    <property type="term" value="P:regulation of DNA-templated transcription"/>
    <property type="evidence" value="ECO:0007669"/>
    <property type="project" value="InterPro"/>
</dbReference>
<dbReference type="Gene3D" id="2.60.40.1970">
    <property type="entry name" value="YEATS domain"/>
    <property type="match status" value="1"/>
</dbReference>
<dbReference type="GO" id="GO:0005634">
    <property type="term" value="C:nucleus"/>
    <property type="evidence" value="ECO:0007669"/>
    <property type="project" value="UniProtKB-SubCell"/>
</dbReference>
<evidence type="ECO:0000313" key="6">
    <source>
        <dbReference type="Proteomes" id="UP001172681"/>
    </source>
</evidence>
<proteinExistence type="predicted"/>
<dbReference type="InterPro" id="IPR016665">
    <property type="entry name" value="Sas5/TAF14"/>
</dbReference>
<dbReference type="InterPro" id="IPR005033">
    <property type="entry name" value="YEATS"/>
</dbReference>
<dbReference type="PANTHER" id="PTHR23195">
    <property type="entry name" value="YEATS DOMAIN"/>
    <property type="match status" value="1"/>
</dbReference>
<dbReference type="Pfam" id="PF03366">
    <property type="entry name" value="YEATS"/>
    <property type="match status" value="1"/>
</dbReference>
<dbReference type="PROSITE" id="PS51037">
    <property type="entry name" value="YEATS"/>
    <property type="match status" value="1"/>
</dbReference>
<evidence type="ECO:0000256" key="3">
    <source>
        <dbReference type="SAM" id="MobiDB-lite"/>
    </source>
</evidence>
<name>A0AA39D123_9EURO</name>
<dbReference type="InterPro" id="IPR038704">
    <property type="entry name" value="YEAST_sf"/>
</dbReference>
<evidence type="ECO:0000256" key="1">
    <source>
        <dbReference type="ARBA" id="ARBA00023242"/>
    </source>
</evidence>
<dbReference type="AlphaFoldDB" id="A0AA39D123"/>
<dbReference type="InterPro" id="IPR055129">
    <property type="entry name" value="YEATS_dom"/>
</dbReference>
<dbReference type="CDD" id="cd16905">
    <property type="entry name" value="YEATS_Taf14_like"/>
    <property type="match status" value="1"/>
</dbReference>
<accession>A0AA39D123</accession>
<evidence type="ECO:0000259" key="4">
    <source>
        <dbReference type="PROSITE" id="PS51037"/>
    </source>
</evidence>
<keyword evidence="1 2" id="KW-0539">Nucleus</keyword>